<evidence type="ECO:0000313" key="1">
    <source>
        <dbReference type="EMBL" id="KAJ2809598.1"/>
    </source>
</evidence>
<comment type="caution">
    <text evidence="1">The sequence shown here is derived from an EMBL/GenBank/DDBJ whole genome shotgun (WGS) entry which is preliminary data.</text>
</comment>
<protein>
    <submittedName>
        <fullName evidence="1">Uncharacterized protein</fullName>
    </submittedName>
</protein>
<dbReference type="EMBL" id="JANBUP010000963">
    <property type="protein sequence ID" value="KAJ2809598.1"/>
    <property type="molecule type" value="Genomic_DNA"/>
</dbReference>
<gene>
    <name evidence="1" type="ORF">H4S07_003173</name>
</gene>
<reference evidence="1" key="1">
    <citation type="submission" date="2022-07" db="EMBL/GenBank/DDBJ databases">
        <title>Phylogenomic reconstructions and comparative analyses of Kickxellomycotina fungi.</title>
        <authorList>
            <person name="Reynolds N.K."/>
            <person name="Stajich J.E."/>
            <person name="Barry K."/>
            <person name="Grigoriev I.V."/>
            <person name="Crous P."/>
            <person name="Smith M.E."/>
        </authorList>
    </citation>
    <scope>NUCLEOTIDE SEQUENCE</scope>
    <source>
        <strain evidence="1">CBS 102833</strain>
    </source>
</reference>
<evidence type="ECO:0000313" key="2">
    <source>
        <dbReference type="Proteomes" id="UP001140096"/>
    </source>
</evidence>
<name>A0ACC1LIL2_9FUNG</name>
<organism evidence="1 2">
    <name type="scientific">Coemansia furcata</name>
    <dbReference type="NCBI Taxonomy" id="417177"/>
    <lineage>
        <taxon>Eukaryota</taxon>
        <taxon>Fungi</taxon>
        <taxon>Fungi incertae sedis</taxon>
        <taxon>Zoopagomycota</taxon>
        <taxon>Kickxellomycotina</taxon>
        <taxon>Kickxellomycetes</taxon>
        <taxon>Kickxellales</taxon>
        <taxon>Kickxellaceae</taxon>
        <taxon>Coemansia</taxon>
    </lineage>
</organism>
<dbReference type="Proteomes" id="UP001140096">
    <property type="component" value="Unassembled WGS sequence"/>
</dbReference>
<sequence length="258" mass="29144">MPDQSDTPVASLVERQSLGQHTEDLIPKRHGVADALVMLLPPEEDHDLAMARIFSDPVAMGNLEFKMLPNGYSAEVAAARRLFLDERQEKKERLNYTVVVKKSLVPEHVVDKIDDDEYLPPKRVYIDDGHIDVDEPYIVVGCCGLLNIDAFNRSASAGIIVDARFWRTGISSAALYYSIKFGFNDLKLHRIGIETTEKNAGMRGWTENVLGVHVEGIKKEALYLGNGKFVDSWEYVIFDYQWHGRAEAHLRSKLRMVG</sequence>
<accession>A0ACC1LIL2</accession>
<proteinExistence type="predicted"/>
<keyword evidence="2" id="KW-1185">Reference proteome</keyword>